<name>A0AAE0AE03_9ROSI</name>
<keyword evidence="9" id="KW-0460">Magnesium</keyword>
<dbReference type="GO" id="GO:0005769">
    <property type="term" value="C:early endosome"/>
    <property type="evidence" value="ECO:0007669"/>
    <property type="project" value="UniProtKB-SubCell"/>
</dbReference>
<dbReference type="SUPFAM" id="SSF103481">
    <property type="entry name" value="Multidrug resistance efflux transporter EmrE"/>
    <property type="match status" value="1"/>
</dbReference>
<dbReference type="EMBL" id="JANJYJ010000005">
    <property type="protein sequence ID" value="KAK3211803.1"/>
    <property type="molecule type" value="Genomic_DNA"/>
</dbReference>
<accession>A0AAE0AE03</accession>
<dbReference type="InterPro" id="IPR008521">
    <property type="entry name" value="Mg_trans_NIPA"/>
</dbReference>
<keyword evidence="9" id="KW-0813">Transport</keyword>
<evidence type="ECO:0000256" key="8">
    <source>
        <dbReference type="ARBA" id="ARBA00025284"/>
    </source>
</evidence>
<keyword evidence="11" id="KW-1185">Reference proteome</keyword>
<evidence type="ECO:0000313" key="10">
    <source>
        <dbReference type="EMBL" id="KAK3211803.1"/>
    </source>
</evidence>
<keyword evidence="6 9" id="KW-0406">Ion transport</keyword>
<dbReference type="PANTHER" id="PTHR12570">
    <property type="match status" value="1"/>
</dbReference>
<comment type="caution">
    <text evidence="10">The sequence shown here is derived from an EMBL/GenBank/DDBJ whole genome shotgun (WGS) entry which is preliminary data.</text>
</comment>
<dbReference type="InterPro" id="IPR037185">
    <property type="entry name" value="EmrE-like"/>
</dbReference>
<dbReference type="Proteomes" id="UP001281410">
    <property type="component" value="Unassembled WGS sequence"/>
</dbReference>
<keyword evidence="9" id="KW-1003">Cell membrane</keyword>
<evidence type="ECO:0000256" key="7">
    <source>
        <dbReference type="ARBA" id="ARBA00023136"/>
    </source>
</evidence>
<keyword evidence="4 9" id="KW-0967">Endosome</keyword>
<evidence type="ECO:0000256" key="9">
    <source>
        <dbReference type="RuleBase" id="RU363078"/>
    </source>
</evidence>
<evidence type="ECO:0000256" key="4">
    <source>
        <dbReference type="ARBA" id="ARBA00022753"/>
    </source>
</evidence>
<dbReference type="Pfam" id="PF05653">
    <property type="entry name" value="Mg_trans_NIPA"/>
    <property type="match status" value="1"/>
</dbReference>
<comment type="subunit">
    <text evidence="2 9">Homodimer.</text>
</comment>
<dbReference type="AlphaFoldDB" id="A0AAE0AE03"/>
<feature type="transmembrane region" description="Helical" evidence="9">
    <location>
        <begin position="51"/>
        <end position="74"/>
    </location>
</feature>
<keyword evidence="5 9" id="KW-1133">Transmembrane helix</keyword>
<dbReference type="GO" id="GO:0005886">
    <property type="term" value="C:plasma membrane"/>
    <property type="evidence" value="ECO:0007669"/>
    <property type="project" value="UniProtKB-SubCell"/>
</dbReference>
<reference evidence="10" key="1">
    <citation type="journal article" date="2023" name="Plant J.">
        <title>Genome sequences and population genomics provide insights into the demographic history, inbreeding, and mutation load of two 'living fossil' tree species of Dipteronia.</title>
        <authorList>
            <person name="Feng Y."/>
            <person name="Comes H.P."/>
            <person name="Chen J."/>
            <person name="Zhu S."/>
            <person name="Lu R."/>
            <person name="Zhang X."/>
            <person name="Li P."/>
            <person name="Qiu J."/>
            <person name="Olsen K.M."/>
            <person name="Qiu Y."/>
        </authorList>
    </citation>
    <scope>NUCLEOTIDE SEQUENCE</scope>
    <source>
        <strain evidence="10">NBL</strain>
    </source>
</reference>
<comment type="similarity">
    <text evidence="1 9">Belongs to the NIPA (TC 2.A.7) family.</text>
</comment>
<proteinExistence type="inferred from homology"/>
<evidence type="ECO:0000256" key="1">
    <source>
        <dbReference type="ARBA" id="ARBA00007001"/>
    </source>
</evidence>
<gene>
    <name evidence="10" type="ORF">Dsin_016509</name>
</gene>
<keyword evidence="3 9" id="KW-0812">Transmembrane</keyword>
<comment type="function">
    <text evidence="8 9">Acts as a Mg(2+) transporter. Can also transport other divalent cations such as Fe(2+), Sr(2+), Ba(2+), Mn(2+) and Co(2+) but to a much less extent than Mg(2+).</text>
</comment>
<dbReference type="GO" id="GO:0015095">
    <property type="term" value="F:magnesium ion transmembrane transporter activity"/>
    <property type="evidence" value="ECO:0007669"/>
    <property type="project" value="UniProtKB-UniRule"/>
</dbReference>
<dbReference type="PANTHER" id="PTHR12570:SF25">
    <property type="entry name" value="MAGNESIUM TRANSPORTER-RELATED"/>
    <property type="match status" value="1"/>
</dbReference>
<keyword evidence="7 9" id="KW-0472">Membrane</keyword>
<evidence type="ECO:0000256" key="5">
    <source>
        <dbReference type="ARBA" id="ARBA00022989"/>
    </source>
</evidence>
<organism evidence="10 11">
    <name type="scientific">Dipteronia sinensis</name>
    <dbReference type="NCBI Taxonomy" id="43782"/>
    <lineage>
        <taxon>Eukaryota</taxon>
        <taxon>Viridiplantae</taxon>
        <taxon>Streptophyta</taxon>
        <taxon>Embryophyta</taxon>
        <taxon>Tracheophyta</taxon>
        <taxon>Spermatophyta</taxon>
        <taxon>Magnoliopsida</taxon>
        <taxon>eudicotyledons</taxon>
        <taxon>Gunneridae</taxon>
        <taxon>Pentapetalae</taxon>
        <taxon>rosids</taxon>
        <taxon>malvids</taxon>
        <taxon>Sapindales</taxon>
        <taxon>Sapindaceae</taxon>
        <taxon>Hippocastanoideae</taxon>
        <taxon>Acereae</taxon>
        <taxon>Dipteronia</taxon>
    </lineage>
</organism>
<sequence length="91" mass="9900">MAILCSFQSPATVSHFFFTIYHNDSNVAVIVGELANFVAYVYAPAALVTPLGALSIIVRYFAFPLSAILAHFFLKEKLQKMGILGCVLICA</sequence>
<comment type="caution">
    <text evidence="9">Lacks conserved residue(s) required for the propagation of feature annotation.</text>
</comment>
<evidence type="ECO:0000256" key="6">
    <source>
        <dbReference type="ARBA" id="ARBA00023065"/>
    </source>
</evidence>
<comment type="subcellular location">
    <subcellularLocation>
        <location evidence="9">Cell membrane</location>
        <topology evidence="9">Multi-pass membrane protein</topology>
    </subcellularLocation>
    <subcellularLocation>
        <location evidence="9">Early endosome</location>
    </subcellularLocation>
</comment>
<evidence type="ECO:0000313" key="11">
    <source>
        <dbReference type="Proteomes" id="UP001281410"/>
    </source>
</evidence>
<evidence type="ECO:0000256" key="3">
    <source>
        <dbReference type="ARBA" id="ARBA00022692"/>
    </source>
</evidence>
<evidence type="ECO:0000256" key="2">
    <source>
        <dbReference type="ARBA" id="ARBA00011738"/>
    </source>
</evidence>
<protein>
    <recommendedName>
        <fullName evidence="9">Probable magnesium transporter</fullName>
    </recommendedName>
</protein>